<gene>
    <name evidence="3" type="primary">LOC121136753</name>
</gene>
<organism evidence="2 3">
    <name type="scientific">Mesocricetus auratus</name>
    <name type="common">Golden hamster</name>
    <dbReference type="NCBI Taxonomy" id="10036"/>
    <lineage>
        <taxon>Eukaryota</taxon>
        <taxon>Metazoa</taxon>
        <taxon>Chordata</taxon>
        <taxon>Craniata</taxon>
        <taxon>Vertebrata</taxon>
        <taxon>Euteleostomi</taxon>
        <taxon>Mammalia</taxon>
        <taxon>Eutheria</taxon>
        <taxon>Euarchontoglires</taxon>
        <taxon>Glires</taxon>
        <taxon>Rodentia</taxon>
        <taxon>Myomorpha</taxon>
        <taxon>Muroidea</taxon>
        <taxon>Cricetidae</taxon>
        <taxon>Cricetinae</taxon>
        <taxon>Mesocricetus</taxon>
    </lineage>
</organism>
<proteinExistence type="predicted"/>
<evidence type="ECO:0000256" key="1">
    <source>
        <dbReference type="SAM" id="MobiDB-lite"/>
    </source>
</evidence>
<feature type="compositionally biased region" description="Polar residues" evidence="1">
    <location>
        <begin position="1"/>
        <end position="13"/>
    </location>
</feature>
<reference evidence="3" key="1">
    <citation type="submission" date="2025-08" db="UniProtKB">
        <authorList>
            <consortium name="RefSeq"/>
        </authorList>
    </citation>
    <scope>IDENTIFICATION</scope>
    <source>
        <tissue evidence="3">Liver</tissue>
    </source>
</reference>
<dbReference type="RefSeq" id="XP_040593786.1">
    <property type="nucleotide sequence ID" value="XM_040737852.1"/>
</dbReference>
<dbReference type="GeneID" id="121136753"/>
<feature type="region of interest" description="Disordered" evidence="1">
    <location>
        <begin position="1"/>
        <end position="218"/>
    </location>
</feature>
<keyword evidence="2" id="KW-1185">Reference proteome</keyword>
<sequence>MAVVMNHTNSWFSSHLGRNGGKAGPSSRDQGADVSEDGPEGKKSSSGGEPHIKSAPHFKPATTGDFRKDLGPPSQGGAAPDLRWRTRKWKLRVFPQRAGNRLGAARGPPKAHPGSRTRMTRSHSLGDFFRPPQTLLDASSGADGSTPISRDPWIYQRPPPHSPGPDSWGGSDGAQSGGSAAEERSVHAPARPSLACTPPGWSPALAPGPGPFGLRLQRNLPGAHPPPWNLSAARGVRVRVGVYVVFSIDSSSLATPSSPAL</sequence>
<evidence type="ECO:0000313" key="2">
    <source>
        <dbReference type="Proteomes" id="UP000886700"/>
    </source>
</evidence>
<dbReference type="Proteomes" id="UP000886700">
    <property type="component" value="Unplaced"/>
</dbReference>
<accession>A0ABM2WX06</accession>
<protein>
    <submittedName>
        <fullName evidence="3">Uncharacterized protein LOC121136753</fullName>
    </submittedName>
</protein>
<name>A0ABM2WX06_MESAU</name>
<evidence type="ECO:0000313" key="3">
    <source>
        <dbReference type="RefSeq" id="XP_040593786.1"/>
    </source>
</evidence>